<keyword evidence="7" id="KW-0285">Flavoprotein</keyword>
<evidence type="ECO:0000256" key="8">
    <source>
        <dbReference type="ARBA" id="ARBA00022827"/>
    </source>
</evidence>
<evidence type="ECO:0000256" key="9">
    <source>
        <dbReference type="ARBA" id="ARBA00024699"/>
    </source>
</evidence>
<keyword evidence="17" id="KW-0732">Signal</keyword>
<evidence type="ECO:0000256" key="7">
    <source>
        <dbReference type="ARBA" id="ARBA00022630"/>
    </source>
</evidence>
<dbReference type="Gene3D" id="3.30.560.10">
    <property type="entry name" value="Glucose Oxidase, domain 3"/>
    <property type="match status" value="1"/>
</dbReference>
<comment type="subunit">
    <text evidence="4">Monomer.</text>
</comment>
<comment type="cofactor">
    <cofactor evidence="1 16">
        <name>FAD</name>
        <dbReference type="ChEBI" id="CHEBI:57692"/>
    </cofactor>
</comment>
<accession>A0A8H6H8Y0</accession>
<comment type="function">
    <text evidence="9">Catalyzes the single-oxidation or sequential double oxidation reaction of carbohydrates primarily at carbon-2 and/or carbon-3 with the concomitant reduction of the flavin. The enzyme exhibits a broad sugar substrate specificity, oxidizing different aldopyranoses to the corresponding C-1, C-2, C-3 or C-1,2, C-2,3 and C-3,4 (di)dehydro sugars with substrate-specific regioselectivity. Accepts only a narrow range of electron acceptors such as substituted benzoquinones and complexed metal ions and reacts extremely slowly with O(2) as acceptor. May play a role in the natural recycling of plant matter by oxidizing all major monosaccharides in lignocellulose and by reducing quinone compounds or reactive radical species generated during lignin depolymerization.</text>
</comment>
<dbReference type="PANTHER" id="PTHR11552">
    <property type="entry name" value="GLUCOSE-METHANOL-CHOLINE GMC OXIDOREDUCTASE"/>
    <property type="match status" value="1"/>
</dbReference>
<proteinExistence type="inferred from homology"/>
<dbReference type="Pfam" id="PF05199">
    <property type="entry name" value="GMC_oxred_C"/>
    <property type="match status" value="1"/>
</dbReference>
<dbReference type="OrthoDB" id="269227at2759"/>
<dbReference type="Pfam" id="PF00732">
    <property type="entry name" value="GMC_oxred_N"/>
    <property type="match status" value="1"/>
</dbReference>
<comment type="catalytic activity">
    <reaction evidence="13">
        <text>a pyranoside + acceptor = a pyranosid-3-ulose + reduced acceptor.</text>
        <dbReference type="EC" id="1.1.99.29"/>
    </reaction>
</comment>
<comment type="catalytic activity">
    <reaction evidence="12">
        <text>pyranose + acceptor = pyranos-3-ulose + reduced acceptor.</text>
        <dbReference type="EC" id="1.1.99.29"/>
    </reaction>
</comment>
<keyword evidence="20" id="KW-1185">Reference proteome</keyword>
<evidence type="ECO:0000256" key="1">
    <source>
        <dbReference type="ARBA" id="ARBA00001974"/>
    </source>
</evidence>
<evidence type="ECO:0000256" key="14">
    <source>
        <dbReference type="ARBA" id="ARBA00034059"/>
    </source>
</evidence>
<dbReference type="PROSITE" id="PS00624">
    <property type="entry name" value="GMC_OXRED_2"/>
    <property type="match status" value="1"/>
</dbReference>
<dbReference type="InterPro" id="IPR036188">
    <property type="entry name" value="FAD/NAD-bd_sf"/>
</dbReference>
<evidence type="ECO:0000256" key="5">
    <source>
        <dbReference type="ARBA" id="ARBA00013177"/>
    </source>
</evidence>
<feature type="binding site" evidence="16">
    <location>
        <position position="265"/>
    </location>
    <ligand>
        <name>FAD</name>
        <dbReference type="ChEBI" id="CHEBI:57692"/>
    </ligand>
</feature>
<evidence type="ECO:0000256" key="17">
    <source>
        <dbReference type="SAM" id="SignalP"/>
    </source>
</evidence>
<comment type="similarity">
    <text evidence="3">Belongs to the GMC oxidoreductase family.</text>
</comment>
<dbReference type="InterPro" id="IPR012132">
    <property type="entry name" value="GMC_OxRdtase"/>
</dbReference>
<evidence type="ECO:0000256" key="10">
    <source>
        <dbReference type="ARBA" id="ARBA00033986"/>
    </source>
</evidence>
<dbReference type="InterPro" id="IPR007867">
    <property type="entry name" value="GMC_OxRtase_C"/>
</dbReference>
<evidence type="ECO:0000256" key="15">
    <source>
        <dbReference type="PIRSR" id="PIRSR000137-1"/>
    </source>
</evidence>
<comment type="catalytic activity">
    <reaction evidence="11">
        <text>pyranose + acceptor = pyranos-2,3-diulose + reduced acceptor.</text>
        <dbReference type="EC" id="1.1.99.29"/>
    </reaction>
</comment>
<feature type="signal peptide" evidence="17">
    <location>
        <begin position="1"/>
        <end position="23"/>
    </location>
</feature>
<dbReference type="GO" id="GO:0050660">
    <property type="term" value="F:flavin adenine dinucleotide binding"/>
    <property type="evidence" value="ECO:0007669"/>
    <property type="project" value="InterPro"/>
</dbReference>
<dbReference type="GO" id="GO:0033718">
    <property type="term" value="F:pyranose dehydrogenase (acceptor) activity"/>
    <property type="evidence" value="ECO:0007669"/>
    <property type="project" value="UniProtKB-EC"/>
</dbReference>
<protein>
    <recommendedName>
        <fullName evidence="5">pyranose dehydrogenase (acceptor)</fullName>
        <ecNumber evidence="5">1.1.99.29</ecNumber>
    </recommendedName>
</protein>
<evidence type="ECO:0000256" key="12">
    <source>
        <dbReference type="ARBA" id="ARBA00034029"/>
    </source>
</evidence>
<dbReference type="GO" id="GO:0005576">
    <property type="term" value="C:extracellular region"/>
    <property type="evidence" value="ECO:0007669"/>
    <property type="project" value="UniProtKB-SubCell"/>
</dbReference>
<organism evidence="19 20">
    <name type="scientific">Ephemerocybe angulata</name>
    <dbReference type="NCBI Taxonomy" id="980116"/>
    <lineage>
        <taxon>Eukaryota</taxon>
        <taxon>Fungi</taxon>
        <taxon>Dikarya</taxon>
        <taxon>Basidiomycota</taxon>
        <taxon>Agaricomycotina</taxon>
        <taxon>Agaricomycetes</taxon>
        <taxon>Agaricomycetidae</taxon>
        <taxon>Agaricales</taxon>
        <taxon>Agaricineae</taxon>
        <taxon>Psathyrellaceae</taxon>
        <taxon>Ephemerocybe</taxon>
    </lineage>
</organism>
<keyword evidence="6" id="KW-0964">Secreted</keyword>
<dbReference type="SUPFAM" id="SSF51905">
    <property type="entry name" value="FAD/NAD(P)-binding domain"/>
    <property type="match status" value="1"/>
</dbReference>
<dbReference type="EC" id="1.1.99.29" evidence="5"/>
<comment type="catalytic activity">
    <reaction evidence="10">
        <text>pyranose + acceptor = pyranos-2-ulose + reduced acceptor.</text>
        <dbReference type="EC" id="1.1.99.29"/>
    </reaction>
</comment>
<dbReference type="PIRSF" id="PIRSF000137">
    <property type="entry name" value="Alcohol_oxidase"/>
    <property type="match status" value="1"/>
</dbReference>
<dbReference type="EMBL" id="JACGCI010000218">
    <property type="protein sequence ID" value="KAF6741746.1"/>
    <property type="molecule type" value="Genomic_DNA"/>
</dbReference>
<sequence length="617" mass="66041">MALSIPLTFSLLASALFIAPVLARVHQHSTQLPVNKYDYIVVGAGAAGNVVAARLAENGASTVLVLEAGISDEGILAAQVPLLAPTLTPNTLYDWNSTVVPQSNLNNRTFTLSRGRLLGGSTSVNYMSHHYGSSEDYDCLARITGDSGWSWNNMKQYVKRHEKIVPPADGHNTTGQYTPSLHGTNGVLPKSLPGYSVATDSRIIATTRELSSEFPFNQDITSGNVLGVTWVQSAIGGGKRSSSSTTYLASVKDRKNVDVLVNAQVTKLLRTGTVGGKPSFKGVQYAAGPGSPTQTAYAREEVILSAGSLGTPQILMLSGIGDKDELASHYITTVIENTSVGKNLSDHALLPNNWIVQGTESLDGLFRDQSALNSALVQWQANKTGPLVHGTVNHIGFFRLPSDAPIFETTSDPSSGPTAFHYELIFSSYWLHPTLPSPANGSYMTICSALISPTSRKFQMMAPPSPLPNPLINPQYLSTAFDKYTLREAVKAAKRFTSGPAWADYILAPYGDLASTNTDADIDAYARKYTSTIFHPVGTAAMSAKDAGWGVVDPDFRLKGADGVRIVDASVWPFVPNAHTQGPVYLLAERAASIIAEPSKSNADLRGNLGFLNPRSR</sequence>
<dbReference type="AlphaFoldDB" id="A0A8H6H8Y0"/>
<feature type="active site" description="Proton donor" evidence="15">
    <location>
        <position position="535"/>
    </location>
</feature>
<evidence type="ECO:0000256" key="4">
    <source>
        <dbReference type="ARBA" id="ARBA00011245"/>
    </source>
</evidence>
<dbReference type="Gene3D" id="3.50.50.60">
    <property type="entry name" value="FAD/NAD(P)-binding domain"/>
    <property type="match status" value="1"/>
</dbReference>
<evidence type="ECO:0000256" key="16">
    <source>
        <dbReference type="PIRSR" id="PIRSR000137-2"/>
    </source>
</evidence>
<comment type="caution">
    <text evidence="19">The sequence shown here is derived from an EMBL/GenBank/DDBJ whole genome shotgun (WGS) entry which is preliminary data.</text>
</comment>
<name>A0A8H6H8Y0_9AGAR</name>
<evidence type="ECO:0000256" key="6">
    <source>
        <dbReference type="ARBA" id="ARBA00022525"/>
    </source>
</evidence>
<evidence type="ECO:0000313" key="19">
    <source>
        <dbReference type="EMBL" id="KAF6741746.1"/>
    </source>
</evidence>
<feature type="active site" description="Proton acceptor" evidence="15">
    <location>
        <position position="579"/>
    </location>
</feature>
<reference evidence="19 20" key="1">
    <citation type="submission" date="2020-07" db="EMBL/GenBank/DDBJ databases">
        <title>Comparative genomics of pyrophilous fungi reveals a link between fire events and developmental genes.</title>
        <authorList>
            <consortium name="DOE Joint Genome Institute"/>
            <person name="Steindorff A.S."/>
            <person name="Carver A."/>
            <person name="Calhoun S."/>
            <person name="Stillman K."/>
            <person name="Liu H."/>
            <person name="Lipzen A."/>
            <person name="Pangilinan J."/>
            <person name="Labutti K."/>
            <person name="Bruns T.D."/>
            <person name="Grigoriev I.V."/>
        </authorList>
    </citation>
    <scope>NUCLEOTIDE SEQUENCE [LARGE SCALE GENOMIC DNA]</scope>
    <source>
        <strain evidence="19 20">CBS 144469</strain>
    </source>
</reference>
<evidence type="ECO:0000256" key="11">
    <source>
        <dbReference type="ARBA" id="ARBA00034010"/>
    </source>
</evidence>
<dbReference type="SUPFAM" id="SSF54373">
    <property type="entry name" value="FAD-linked reductases, C-terminal domain"/>
    <property type="match status" value="1"/>
</dbReference>
<keyword evidence="8 16" id="KW-0274">FAD</keyword>
<feature type="chain" id="PRO_5034203282" description="pyranose dehydrogenase (acceptor)" evidence="17">
    <location>
        <begin position="24"/>
        <end position="617"/>
    </location>
</feature>
<evidence type="ECO:0000313" key="20">
    <source>
        <dbReference type="Proteomes" id="UP000521943"/>
    </source>
</evidence>
<evidence type="ECO:0000259" key="18">
    <source>
        <dbReference type="PROSITE" id="PS00624"/>
    </source>
</evidence>
<comment type="subcellular location">
    <subcellularLocation>
        <location evidence="2">Secreted</location>
    </subcellularLocation>
</comment>
<feature type="domain" description="Glucose-methanol-choline oxidoreductase N-terminal" evidence="18">
    <location>
        <begin position="307"/>
        <end position="321"/>
    </location>
</feature>
<comment type="catalytic activity">
    <reaction evidence="14">
        <text>a pyranoside + acceptor = a pyranosid-3,4-diulose + reduced acceptor.</text>
        <dbReference type="EC" id="1.1.99.29"/>
    </reaction>
</comment>
<dbReference type="InterPro" id="IPR000172">
    <property type="entry name" value="GMC_OxRdtase_N"/>
</dbReference>
<dbReference type="PANTHER" id="PTHR11552:SF147">
    <property type="entry name" value="CHOLINE DEHYDROGENASE, MITOCHONDRIAL"/>
    <property type="match status" value="1"/>
</dbReference>
<evidence type="ECO:0000256" key="3">
    <source>
        <dbReference type="ARBA" id="ARBA00010790"/>
    </source>
</evidence>
<evidence type="ECO:0000256" key="13">
    <source>
        <dbReference type="ARBA" id="ARBA00034050"/>
    </source>
</evidence>
<evidence type="ECO:0000256" key="2">
    <source>
        <dbReference type="ARBA" id="ARBA00004613"/>
    </source>
</evidence>
<dbReference type="Proteomes" id="UP000521943">
    <property type="component" value="Unassembled WGS sequence"/>
</dbReference>
<gene>
    <name evidence="19" type="ORF">DFP72DRAFT_1111169</name>
</gene>